<accession>A0A0A9CN88</accession>
<sequence length="48" mass="5461">MSSMFQMPACSRKITNIHGTEFPSVHHKHPLHLIDQPLIAHRQETGNS</sequence>
<dbReference type="EMBL" id="GBRH01223035">
    <property type="protein sequence ID" value="JAD74860.1"/>
    <property type="molecule type" value="Transcribed_RNA"/>
</dbReference>
<evidence type="ECO:0000313" key="1">
    <source>
        <dbReference type="EMBL" id="JAD74860.1"/>
    </source>
</evidence>
<proteinExistence type="predicted"/>
<reference evidence="1" key="1">
    <citation type="submission" date="2014-09" db="EMBL/GenBank/DDBJ databases">
        <authorList>
            <person name="Magalhaes I.L.F."/>
            <person name="Oliveira U."/>
            <person name="Santos F.R."/>
            <person name="Vidigal T.H.D.A."/>
            <person name="Brescovit A.D."/>
            <person name="Santos A.J."/>
        </authorList>
    </citation>
    <scope>NUCLEOTIDE SEQUENCE</scope>
    <source>
        <tissue evidence="1">Shoot tissue taken approximately 20 cm above the soil surface</tissue>
    </source>
</reference>
<organism evidence="1">
    <name type="scientific">Arundo donax</name>
    <name type="common">Giant reed</name>
    <name type="synonym">Donax arundinaceus</name>
    <dbReference type="NCBI Taxonomy" id="35708"/>
    <lineage>
        <taxon>Eukaryota</taxon>
        <taxon>Viridiplantae</taxon>
        <taxon>Streptophyta</taxon>
        <taxon>Embryophyta</taxon>
        <taxon>Tracheophyta</taxon>
        <taxon>Spermatophyta</taxon>
        <taxon>Magnoliopsida</taxon>
        <taxon>Liliopsida</taxon>
        <taxon>Poales</taxon>
        <taxon>Poaceae</taxon>
        <taxon>PACMAD clade</taxon>
        <taxon>Arundinoideae</taxon>
        <taxon>Arundineae</taxon>
        <taxon>Arundo</taxon>
    </lineage>
</organism>
<name>A0A0A9CN88_ARUDO</name>
<protein>
    <submittedName>
        <fullName evidence="1">Uncharacterized protein</fullName>
    </submittedName>
</protein>
<dbReference type="AlphaFoldDB" id="A0A0A9CN88"/>
<reference evidence="1" key="2">
    <citation type="journal article" date="2015" name="Data Brief">
        <title>Shoot transcriptome of the giant reed, Arundo donax.</title>
        <authorList>
            <person name="Barrero R.A."/>
            <person name="Guerrero F.D."/>
            <person name="Moolhuijzen P."/>
            <person name="Goolsby J.A."/>
            <person name="Tidwell J."/>
            <person name="Bellgard S.E."/>
            <person name="Bellgard M.I."/>
        </authorList>
    </citation>
    <scope>NUCLEOTIDE SEQUENCE</scope>
    <source>
        <tissue evidence="1">Shoot tissue taken approximately 20 cm above the soil surface</tissue>
    </source>
</reference>